<dbReference type="GeneID" id="94829805"/>
<proteinExistence type="predicted"/>
<evidence type="ECO:0000259" key="2">
    <source>
        <dbReference type="PROSITE" id="PS50086"/>
    </source>
</evidence>
<organism evidence="3 4">
    <name type="scientific">Tritrichomonas foetus</name>
    <dbReference type="NCBI Taxonomy" id="1144522"/>
    <lineage>
        <taxon>Eukaryota</taxon>
        <taxon>Metamonada</taxon>
        <taxon>Parabasalia</taxon>
        <taxon>Tritrichomonadida</taxon>
        <taxon>Tritrichomonadidae</taxon>
        <taxon>Tritrichomonas</taxon>
    </lineage>
</organism>
<dbReference type="AlphaFoldDB" id="A0A1J4JDF6"/>
<feature type="compositionally biased region" description="Basic and acidic residues" evidence="1">
    <location>
        <begin position="239"/>
        <end position="248"/>
    </location>
</feature>
<evidence type="ECO:0000313" key="3">
    <source>
        <dbReference type="EMBL" id="OHS96689.1"/>
    </source>
</evidence>
<protein>
    <submittedName>
        <fullName evidence="3">Ecotropic viral integration site</fullName>
    </submittedName>
</protein>
<dbReference type="InterPro" id="IPR050302">
    <property type="entry name" value="Rab_GAP_TBC_domain"/>
</dbReference>
<dbReference type="RefSeq" id="XP_068349826.1">
    <property type="nucleotide sequence ID" value="XM_068495101.1"/>
</dbReference>
<dbReference type="InterPro" id="IPR035969">
    <property type="entry name" value="Rab-GAP_TBC_sf"/>
</dbReference>
<feature type="compositionally biased region" description="Polar residues" evidence="1">
    <location>
        <begin position="249"/>
        <end position="259"/>
    </location>
</feature>
<feature type="compositionally biased region" description="Low complexity" evidence="1">
    <location>
        <begin position="89"/>
        <end position="102"/>
    </location>
</feature>
<keyword evidence="4" id="KW-1185">Reference proteome</keyword>
<feature type="compositionally biased region" description="Basic and acidic residues" evidence="1">
    <location>
        <begin position="103"/>
        <end position="115"/>
    </location>
</feature>
<dbReference type="PANTHER" id="PTHR47219">
    <property type="entry name" value="RAB GTPASE-ACTIVATING PROTEIN 1-LIKE"/>
    <property type="match status" value="1"/>
</dbReference>
<dbReference type="SUPFAM" id="SSF47923">
    <property type="entry name" value="Ypt/Rab-GAP domain of gyp1p"/>
    <property type="match status" value="2"/>
</dbReference>
<accession>A0A1J4JDF6</accession>
<feature type="compositionally biased region" description="Basic and acidic residues" evidence="1">
    <location>
        <begin position="24"/>
        <end position="61"/>
    </location>
</feature>
<feature type="compositionally biased region" description="Basic residues" evidence="1">
    <location>
        <begin position="164"/>
        <end position="185"/>
    </location>
</feature>
<evidence type="ECO:0000313" key="4">
    <source>
        <dbReference type="Proteomes" id="UP000179807"/>
    </source>
</evidence>
<dbReference type="PROSITE" id="PS50086">
    <property type="entry name" value="TBC_RABGAP"/>
    <property type="match status" value="1"/>
</dbReference>
<feature type="compositionally biased region" description="Basic residues" evidence="1">
    <location>
        <begin position="1"/>
        <end position="19"/>
    </location>
</feature>
<sequence>MSGKAGKHDKHKRHGHRKSTSIPEIEKSKAMDAGEEEKKIENENHEKSETINKNKENKPEEVSSPLVEQIEQKNPEEMEKKADNKKSQKSSSDSVNDSSDSSESSKKEVSKDNKKNSTQKNAQSDSSDSVEKPPTPKEEKIKTENDDKKEEKKEDKNNDIKENKKSHRKDKHKHKKSDRHRHRKSDSKPKSEKKSNDPPPPSPLTNEAQNTHQTSDDESSSKSSKEHSKTEKNQSSPEKPLEKVDTKSPNKSQISPNNQADEEFESRPKVDRYGLIITETVKLSAEEKQLRREESIKESERELKWIRMTQSYSTWRNFPRKVIKRRIMKGIPDGMRMWAWQLILDPKAFKNVQLLNQRETVQSFVEKGRMECCNIIEVDLPRTMPQMVMFSKTDAIDSLRSILHAYSNYDSDLGYTQGMAFYAAMLLCYMEEATAFWCFKEIMMGKSHLLRNFFLPEFPSLNKLTQVWEYYLNTKFKKIGKRFESIGVLTIMYAPSWFMCNFLNSSFPMVLKLRIFDCYLYFGTRAIFSFAITIVKMHEKVLMTEPMEHVVPLLQRPAETKYMSDWRAVIKNWQANFLTKKQYKELFTKCKIEYIP</sequence>
<feature type="region of interest" description="Disordered" evidence="1">
    <location>
        <begin position="1"/>
        <end position="267"/>
    </location>
</feature>
<dbReference type="InterPro" id="IPR000195">
    <property type="entry name" value="Rab-GAP-TBC_dom"/>
</dbReference>
<dbReference type="VEuPathDB" id="TrichDB:TRFO_09854"/>
<feature type="compositionally biased region" description="Basic and acidic residues" evidence="1">
    <location>
        <begin position="70"/>
        <end position="86"/>
    </location>
</feature>
<dbReference type="Gene3D" id="1.10.8.270">
    <property type="entry name" value="putative rabgap domain of human tbc1 domain family member 14 like domains"/>
    <property type="match status" value="1"/>
</dbReference>
<dbReference type="GO" id="GO:0031267">
    <property type="term" value="F:small GTPase binding"/>
    <property type="evidence" value="ECO:0007669"/>
    <property type="project" value="TreeGrafter"/>
</dbReference>
<dbReference type="GO" id="GO:0005096">
    <property type="term" value="F:GTPase activator activity"/>
    <property type="evidence" value="ECO:0007669"/>
    <property type="project" value="TreeGrafter"/>
</dbReference>
<dbReference type="Gene3D" id="1.10.472.80">
    <property type="entry name" value="Ypt/Rab-GAP domain of gyp1p, domain 3"/>
    <property type="match status" value="1"/>
</dbReference>
<dbReference type="EMBL" id="MLAK01001160">
    <property type="protein sequence ID" value="OHS96689.1"/>
    <property type="molecule type" value="Genomic_DNA"/>
</dbReference>
<feature type="compositionally biased region" description="Polar residues" evidence="1">
    <location>
        <begin position="118"/>
        <end position="127"/>
    </location>
</feature>
<gene>
    <name evidence="3" type="ORF">TRFO_09854</name>
</gene>
<name>A0A1J4JDF6_9EUKA</name>
<dbReference type="Proteomes" id="UP000179807">
    <property type="component" value="Unassembled WGS sequence"/>
</dbReference>
<dbReference type="Pfam" id="PF00566">
    <property type="entry name" value="RabGAP-TBC"/>
    <property type="match status" value="1"/>
</dbReference>
<evidence type="ECO:0000256" key="1">
    <source>
        <dbReference type="SAM" id="MobiDB-lite"/>
    </source>
</evidence>
<comment type="caution">
    <text evidence="3">The sequence shown here is derived from an EMBL/GenBank/DDBJ whole genome shotgun (WGS) entry which is preliminary data.</text>
</comment>
<dbReference type="PANTHER" id="PTHR47219:SF9">
    <property type="entry name" value="GTPASE ACTIVATING PROTEIN AND CENTROSOME-ASSOCIATED, ISOFORM B"/>
    <property type="match status" value="1"/>
</dbReference>
<reference evidence="3" key="1">
    <citation type="submission" date="2016-10" db="EMBL/GenBank/DDBJ databases">
        <authorList>
            <person name="Benchimol M."/>
            <person name="Almeida L.G."/>
            <person name="Vasconcelos A.T."/>
            <person name="Perreira-Neves A."/>
            <person name="Rosa I.A."/>
            <person name="Tasca T."/>
            <person name="Bogo M.R."/>
            <person name="de Souza W."/>
        </authorList>
    </citation>
    <scope>NUCLEOTIDE SEQUENCE [LARGE SCALE GENOMIC DNA]</scope>
    <source>
        <strain evidence="3">K</strain>
    </source>
</reference>
<dbReference type="OrthoDB" id="294251at2759"/>
<feature type="domain" description="Rab-GAP TBC" evidence="2">
    <location>
        <begin position="330"/>
        <end position="523"/>
    </location>
</feature>
<feature type="compositionally biased region" description="Basic and acidic residues" evidence="1">
    <location>
        <begin position="186"/>
        <end position="196"/>
    </location>
</feature>
<dbReference type="SMART" id="SM00164">
    <property type="entry name" value="TBC"/>
    <property type="match status" value="1"/>
</dbReference>
<feature type="compositionally biased region" description="Basic and acidic residues" evidence="1">
    <location>
        <begin position="219"/>
        <end position="232"/>
    </location>
</feature>
<feature type="compositionally biased region" description="Polar residues" evidence="1">
    <location>
        <begin position="204"/>
        <end position="213"/>
    </location>
</feature>
<feature type="compositionally biased region" description="Basic and acidic residues" evidence="1">
    <location>
        <begin position="129"/>
        <end position="163"/>
    </location>
</feature>